<evidence type="ECO:0000313" key="1">
    <source>
        <dbReference type="EMBL" id="KAJ5352562.1"/>
    </source>
</evidence>
<accession>A0A9W9R2J2</accession>
<reference evidence="1" key="2">
    <citation type="journal article" date="2023" name="IMA Fungus">
        <title>Comparative genomic study of the Penicillium genus elucidates a diverse pangenome and 15 lateral gene transfer events.</title>
        <authorList>
            <person name="Petersen C."/>
            <person name="Sorensen T."/>
            <person name="Nielsen M.R."/>
            <person name="Sondergaard T.E."/>
            <person name="Sorensen J.L."/>
            <person name="Fitzpatrick D.A."/>
            <person name="Frisvad J.C."/>
            <person name="Nielsen K.L."/>
        </authorList>
    </citation>
    <scope>NUCLEOTIDE SEQUENCE</scope>
    <source>
        <strain evidence="1">IBT 35673</strain>
    </source>
</reference>
<comment type="caution">
    <text evidence="1">The sequence shown here is derived from an EMBL/GenBank/DDBJ whole genome shotgun (WGS) entry which is preliminary data.</text>
</comment>
<sequence>MAPNYKRVPAFARSTANKAKKETDFEITLAAAVSAASDCFNALVEAERSHFEYNDDTENEVSISRFNLDGTWDPSRSHLYLSDLMCYVAAKNYTNDALYGC</sequence>
<dbReference type="EMBL" id="JAPZBQ010000001">
    <property type="protein sequence ID" value="KAJ5352562.1"/>
    <property type="molecule type" value="Genomic_DNA"/>
</dbReference>
<proteinExistence type="predicted"/>
<dbReference type="Proteomes" id="UP001147695">
    <property type="component" value="Unassembled WGS sequence"/>
</dbReference>
<organism evidence="1 2">
    <name type="scientific">Penicillium brevicompactum</name>
    <dbReference type="NCBI Taxonomy" id="5074"/>
    <lineage>
        <taxon>Eukaryota</taxon>
        <taxon>Fungi</taxon>
        <taxon>Dikarya</taxon>
        <taxon>Ascomycota</taxon>
        <taxon>Pezizomycotina</taxon>
        <taxon>Eurotiomycetes</taxon>
        <taxon>Eurotiomycetidae</taxon>
        <taxon>Eurotiales</taxon>
        <taxon>Aspergillaceae</taxon>
        <taxon>Penicillium</taxon>
    </lineage>
</organism>
<gene>
    <name evidence="1" type="ORF">N7452_001536</name>
</gene>
<protein>
    <submittedName>
        <fullName evidence="1">Uncharacterized protein</fullName>
    </submittedName>
</protein>
<reference evidence="1" key="1">
    <citation type="submission" date="2022-12" db="EMBL/GenBank/DDBJ databases">
        <authorList>
            <person name="Petersen C."/>
        </authorList>
    </citation>
    <scope>NUCLEOTIDE SEQUENCE</scope>
    <source>
        <strain evidence="1">IBT 35673</strain>
    </source>
</reference>
<dbReference type="AlphaFoldDB" id="A0A9W9R2J2"/>
<name>A0A9W9R2J2_PENBR</name>
<evidence type="ECO:0000313" key="2">
    <source>
        <dbReference type="Proteomes" id="UP001147695"/>
    </source>
</evidence>